<keyword evidence="1" id="KW-0732">Signal</keyword>
<sequence length="121" mass="13053">MRSITALVLALAATSYARRTPMHARRDESETTYASCGEFTPYPSTCPEGFQCIRDPRLSGKPTDQPGICVPDKWTSCGGFIGLECLPGTGPSQCFDWPNDDCDPDNGGADCIGICLYPLPK</sequence>
<dbReference type="Proteomes" id="UP000294003">
    <property type="component" value="Unassembled WGS sequence"/>
</dbReference>
<accession>A0ABY0HAR5</accession>
<name>A0ABY0HAR5_9PEZI</name>
<dbReference type="EMBL" id="QJNS01000106">
    <property type="protein sequence ID" value="RYO87036.1"/>
    <property type="molecule type" value="Genomic_DNA"/>
</dbReference>
<organism evidence="2 3">
    <name type="scientific">Monosporascus cannonballus</name>
    <dbReference type="NCBI Taxonomy" id="155416"/>
    <lineage>
        <taxon>Eukaryota</taxon>
        <taxon>Fungi</taxon>
        <taxon>Dikarya</taxon>
        <taxon>Ascomycota</taxon>
        <taxon>Pezizomycotina</taxon>
        <taxon>Sordariomycetes</taxon>
        <taxon>Xylariomycetidae</taxon>
        <taxon>Xylariales</taxon>
        <taxon>Xylariales incertae sedis</taxon>
        <taxon>Monosporascus</taxon>
    </lineage>
</organism>
<reference evidence="2 3" key="1">
    <citation type="submission" date="2018-06" db="EMBL/GenBank/DDBJ databases">
        <title>Complete Genomes of Monosporascus.</title>
        <authorList>
            <person name="Robinson A.J."/>
            <person name="Natvig D.O."/>
        </authorList>
    </citation>
    <scope>NUCLEOTIDE SEQUENCE [LARGE SCALE GENOMIC DNA]</scope>
    <source>
        <strain evidence="2 3">CBS 609.92</strain>
    </source>
</reference>
<protein>
    <recommendedName>
        <fullName evidence="4">Chitin-binding type-2 domain-containing protein</fullName>
    </recommendedName>
</protein>
<proteinExistence type="predicted"/>
<evidence type="ECO:0008006" key="4">
    <source>
        <dbReference type="Google" id="ProtNLM"/>
    </source>
</evidence>
<gene>
    <name evidence="2" type="ORF">DL762_004461</name>
</gene>
<evidence type="ECO:0000313" key="3">
    <source>
        <dbReference type="Proteomes" id="UP000294003"/>
    </source>
</evidence>
<evidence type="ECO:0000313" key="2">
    <source>
        <dbReference type="EMBL" id="RYO87036.1"/>
    </source>
</evidence>
<feature type="chain" id="PRO_5047310696" description="Chitin-binding type-2 domain-containing protein" evidence="1">
    <location>
        <begin position="18"/>
        <end position="121"/>
    </location>
</feature>
<keyword evidence="3" id="KW-1185">Reference proteome</keyword>
<comment type="caution">
    <text evidence="2">The sequence shown here is derived from an EMBL/GenBank/DDBJ whole genome shotgun (WGS) entry which is preliminary data.</text>
</comment>
<evidence type="ECO:0000256" key="1">
    <source>
        <dbReference type="SAM" id="SignalP"/>
    </source>
</evidence>
<feature type="signal peptide" evidence="1">
    <location>
        <begin position="1"/>
        <end position="17"/>
    </location>
</feature>